<dbReference type="InterPro" id="IPR038670">
    <property type="entry name" value="HslJ-like_sf"/>
</dbReference>
<organism evidence="3 4">
    <name type="scientific">Snodgrassella communis</name>
    <dbReference type="NCBI Taxonomy" id="2946699"/>
    <lineage>
        <taxon>Bacteria</taxon>
        <taxon>Pseudomonadati</taxon>
        <taxon>Pseudomonadota</taxon>
        <taxon>Betaproteobacteria</taxon>
        <taxon>Neisseriales</taxon>
        <taxon>Neisseriaceae</taxon>
        <taxon>Snodgrassella</taxon>
    </lineage>
</organism>
<dbReference type="Proteomes" id="UP000027170">
    <property type="component" value="Unassembled WGS sequence"/>
</dbReference>
<evidence type="ECO:0008006" key="5">
    <source>
        <dbReference type="Google" id="ProtNLM"/>
    </source>
</evidence>
<evidence type="ECO:0000313" key="4">
    <source>
        <dbReference type="Proteomes" id="UP000027170"/>
    </source>
</evidence>
<dbReference type="Gene3D" id="2.40.128.270">
    <property type="match status" value="1"/>
</dbReference>
<dbReference type="InterPro" id="IPR005184">
    <property type="entry name" value="DUF306_Meta_HslJ"/>
</dbReference>
<accession>A0A066TE94</accession>
<dbReference type="OrthoDB" id="7871744at2"/>
<feature type="domain" description="DUF306" evidence="1">
    <location>
        <begin position="36"/>
        <end position="123"/>
    </location>
</feature>
<dbReference type="InterPro" id="IPR025485">
    <property type="entry name" value="DUF4377"/>
</dbReference>
<dbReference type="PROSITE" id="PS51257">
    <property type="entry name" value="PROKAR_LIPOPROTEIN"/>
    <property type="match status" value="1"/>
</dbReference>
<reference evidence="3 4" key="1">
    <citation type="submission" date="2014-03" db="EMBL/GenBank/DDBJ databases">
        <title>The genomes of two eusocial bee gut symbionts.</title>
        <authorList>
            <person name="Kwong W.K."/>
            <person name="Engel P."/>
            <person name="Koch H."/>
            <person name="Moran N.A."/>
        </authorList>
    </citation>
    <scope>NUCLEOTIDE SEQUENCE [LARGE SCALE GENOMIC DNA]</scope>
    <source>
        <strain evidence="4">wkB29</strain>
    </source>
</reference>
<keyword evidence="4" id="KW-1185">Reference proteome</keyword>
<gene>
    <name evidence="3" type="ORF">SALWKB29_1166</name>
</gene>
<feature type="domain" description="DUF4377" evidence="2">
    <location>
        <begin position="173"/>
        <end position="261"/>
    </location>
</feature>
<proteinExistence type="predicted"/>
<dbReference type="InterPro" id="IPR053147">
    <property type="entry name" value="Hsp_HslJ-like"/>
</dbReference>
<evidence type="ECO:0000259" key="1">
    <source>
        <dbReference type="Pfam" id="PF03724"/>
    </source>
</evidence>
<evidence type="ECO:0000313" key="3">
    <source>
        <dbReference type="EMBL" id="KDN14707.1"/>
    </source>
</evidence>
<evidence type="ECO:0000259" key="2">
    <source>
        <dbReference type="Pfam" id="PF14302"/>
    </source>
</evidence>
<dbReference type="RefSeq" id="WP_037407608.1">
    <property type="nucleotide sequence ID" value="NZ_JFZV01000005.1"/>
</dbReference>
<comment type="caution">
    <text evidence="3">The sequence shown here is derived from an EMBL/GenBank/DDBJ whole genome shotgun (WGS) entry which is preliminary data.</text>
</comment>
<dbReference type="PANTHER" id="PTHR35535">
    <property type="entry name" value="HEAT SHOCK PROTEIN HSLJ"/>
    <property type="match status" value="1"/>
</dbReference>
<dbReference type="Pfam" id="PF14302">
    <property type="entry name" value="DUF4377"/>
    <property type="match status" value="1"/>
</dbReference>
<protein>
    <recommendedName>
        <fullName evidence="5">DUF4377 domain-containing protein</fullName>
    </recommendedName>
</protein>
<dbReference type="EMBL" id="JFZV01000005">
    <property type="protein sequence ID" value="KDN14707.1"/>
    <property type="molecule type" value="Genomic_DNA"/>
</dbReference>
<dbReference type="AlphaFoldDB" id="A0A066TE94"/>
<sequence length="272" mass="29864">MSIKKMVVTALIAGGLAACAHTSNHKVNMRTASVQQLGAYDWQLVEAADRHGRPLANFKSNSALKLSFTGQQLNVSGGCNNIGSAYQLSGQDMQIRAPMSTMKACAPDVMAQDTALIAFMNGQQLHAGLLNTENAQNAQPQLWIENRRGEHLLWRGVPTATAQYGQPTVVFWEINPKTQTCQTDNGAVQCLKVREVSYNDQGVKVKTGVWRNFAGTIDGWQFNPAESQVLRLNVYEVKPAGATDDATATEYVYKLDQIIERSDVNSSKHKHK</sequence>
<dbReference type="PANTHER" id="PTHR35535:SF1">
    <property type="entry name" value="HEAT SHOCK PROTEIN HSLJ"/>
    <property type="match status" value="1"/>
</dbReference>
<name>A0A066TE94_9NEIS</name>
<dbReference type="eggNOG" id="COG3187">
    <property type="taxonomic scope" value="Bacteria"/>
</dbReference>
<dbReference type="Pfam" id="PF03724">
    <property type="entry name" value="META"/>
    <property type="match status" value="1"/>
</dbReference>